<organism evidence="3 4">
    <name type="scientific">Diabrotica virgifera virgifera</name>
    <name type="common">western corn rootworm</name>
    <dbReference type="NCBI Taxonomy" id="50390"/>
    <lineage>
        <taxon>Eukaryota</taxon>
        <taxon>Metazoa</taxon>
        <taxon>Ecdysozoa</taxon>
        <taxon>Arthropoda</taxon>
        <taxon>Hexapoda</taxon>
        <taxon>Insecta</taxon>
        <taxon>Pterygota</taxon>
        <taxon>Neoptera</taxon>
        <taxon>Endopterygota</taxon>
        <taxon>Coleoptera</taxon>
        <taxon>Polyphaga</taxon>
        <taxon>Cucujiformia</taxon>
        <taxon>Chrysomeloidea</taxon>
        <taxon>Chrysomelidae</taxon>
        <taxon>Galerucinae</taxon>
        <taxon>Diabroticina</taxon>
        <taxon>Diabroticites</taxon>
        <taxon>Diabrotica</taxon>
    </lineage>
</organism>
<dbReference type="Gene3D" id="4.10.60.10">
    <property type="entry name" value="Zinc finger, CCHC-type"/>
    <property type="match status" value="1"/>
</dbReference>
<feature type="domain" description="Peptidase A2" evidence="2">
    <location>
        <begin position="326"/>
        <end position="403"/>
    </location>
</feature>
<dbReference type="InterPro" id="IPR001878">
    <property type="entry name" value="Znf_CCHC"/>
</dbReference>
<dbReference type="SMART" id="SM00343">
    <property type="entry name" value="ZnF_C2HC"/>
    <property type="match status" value="2"/>
</dbReference>
<protein>
    <recommendedName>
        <fullName evidence="2">Peptidase A2 domain-containing protein</fullName>
    </recommendedName>
</protein>
<dbReference type="InterPro" id="IPR021109">
    <property type="entry name" value="Peptidase_aspartic_dom_sf"/>
</dbReference>
<keyword evidence="4" id="KW-1185">Reference proteome</keyword>
<dbReference type="SUPFAM" id="SSF50630">
    <property type="entry name" value="Acid proteases"/>
    <property type="match status" value="1"/>
</dbReference>
<dbReference type="CDD" id="cd00303">
    <property type="entry name" value="retropepsin_like"/>
    <property type="match status" value="1"/>
</dbReference>
<accession>A0ABM5L5F0</accession>
<name>A0ABM5L5F0_DIAVI</name>
<dbReference type="GeneID" id="126892203"/>
<dbReference type="RefSeq" id="XP_050517667.1">
    <property type="nucleotide sequence ID" value="XM_050661710.1"/>
</dbReference>
<dbReference type="InterPro" id="IPR001969">
    <property type="entry name" value="Aspartic_peptidase_AS"/>
</dbReference>
<dbReference type="PROSITE" id="PS50175">
    <property type="entry name" value="ASP_PROT_RETROV"/>
    <property type="match status" value="1"/>
</dbReference>
<dbReference type="Proteomes" id="UP001652700">
    <property type="component" value="Unplaced"/>
</dbReference>
<dbReference type="SUPFAM" id="SSF57756">
    <property type="entry name" value="Retrovirus zinc finger-like domains"/>
    <property type="match status" value="1"/>
</dbReference>
<dbReference type="InterPro" id="IPR018061">
    <property type="entry name" value="Retropepsins"/>
</dbReference>
<dbReference type="EnsemblMetazoa" id="XM_050661710.1">
    <property type="protein sequence ID" value="XP_050517667.1"/>
    <property type="gene ID" value="LOC126892203"/>
</dbReference>
<dbReference type="PANTHER" id="PTHR33198">
    <property type="entry name" value="ANK_REP_REGION DOMAIN-CONTAINING PROTEIN-RELATED"/>
    <property type="match status" value="1"/>
</dbReference>
<evidence type="ECO:0000313" key="3">
    <source>
        <dbReference type="EnsemblMetazoa" id="XP_050517667.1"/>
    </source>
</evidence>
<evidence type="ECO:0000313" key="4">
    <source>
        <dbReference type="Proteomes" id="UP001652700"/>
    </source>
</evidence>
<dbReference type="InterPro" id="IPR036875">
    <property type="entry name" value="Znf_CCHC_sf"/>
</dbReference>
<dbReference type="Gene3D" id="2.40.70.10">
    <property type="entry name" value="Acid Proteases"/>
    <property type="match status" value="1"/>
</dbReference>
<evidence type="ECO:0000259" key="2">
    <source>
        <dbReference type="PROSITE" id="PS50175"/>
    </source>
</evidence>
<sequence>MAMANTDLDVSSGSTTINMPVQVNPPEKFTFSQPNMWPQWRKRFQRFMSVSGQDQKPEKDKIDILMYIMGDEAEEIVLQFPKIPATYSEMLQSFENHFIPRRNVIFERFKFNSRIQQPGEAIEHFITSLHSLAEYCDYSTLKEELIRDRIVVGMSDTKTSERLQLQGTLTLKDCIIAAKQAEMQANQTRELRNENRYHPTQEVAKVGVQNRERGNVTGSFQKADNIRRKNFQGDTCMFCGQQSHSREVCPARRSQCNKCKKFGHWASVCLSGKGQRENKVSTVEIDNFMINSEGNNLNFVGSVYINNIEAREWLISVLVFELQTKFEFLIDSGADVSCIPSSLMPKEILKTLCKPYQKVTGPSGIKLEVVGTLPVTLCHNNDISKTQMFVIQNLSKPILGRKSIIDLKLLQFHENVTLSNNRDEKSADRSEAKALYNKMDTFETALLTLIWARILERANATSKTLETVDLT</sequence>
<evidence type="ECO:0000256" key="1">
    <source>
        <dbReference type="ARBA" id="ARBA00022801"/>
    </source>
</evidence>
<reference evidence="3" key="1">
    <citation type="submission" date="2025-05" db="UniProtKB">
        <authorList>
            <consortium name="EnsemblMetazoa"/>
        </authorList>
    </citation>
    <scope>IDENTIFICATION</scope>
</reference>
<dbReference type="InterPro" id="IPR001995">
    <property type="entry name" value="Peptidase_A2_cat"/>
</dbReference>
<proteinExistence type="predicted"/>
<keyword evidence="1" id="KW-0378">Hydrolase</keyword>
<dbReference type="Pfam" id="PF00077">
    <property type="entry name" value="RVP"/>
    <property type="match status" value="1"/>
</dbReference>
<dbReference type="PANTHER" id="PTHR33198:SF20">
    <property type="entry name" value="RETROTRANSPOSON GAG DOMAIN-CONTAINING PROTEIN"/>
    <property type="match status" value="1"/>
</dbReference>
<dbReference type="PROSITE" id="PS00141">
    <property type="entry name" value="ASP_PROTEASE"/>
    <property type="match status" value="1"/>
</dbReference>